<dbReference type="Proteomes" id="UP000440578">
    <property type="component" value="Unassembled WGS sequence"/>
</dbReference>
<evidence type="ECO:0000259" key="6">
    <source>
        <dbReference type="SMART" id="SM00082"/>
    </source>
</evidence>
<evidence type="ECO:0000256" key="5">
    <source>
        <dbReference type="SAM" id="Phobius"/>
    </source>
</evidence>
<dbReference type="OrthoDB" id="8861968at2759"/>
<protein>
    <submittedName>
        <fullName evidence="7">Slit 1 protein</fullName>
    </submittedName>
</protein>
<dbReference type="InterPro" id="IPR000483">
    <property type="entry name" value="Cys-rich_flank_reg_C"/>
</dbReference>
<feature type="transmembrane region" description="Helical" evidence="5">
    <location>
        <begin position="304"/>
        <end position="324"/>
    </location>
</feature>
<dbReference type="InterPro" id="IPR001611">
    <property type="entry name" value="Leu-rich_rpt"/>
</dbReference>
<keyword evidence="5" id="KW-0472">Membrane</keyword>
<dbReference type="PROSITE" id="PS51450">
    <property type="entry name" value="LRR"/>
    <property type="match status" value="1"/>
</dbReference>
<feature type="compositionally biased region" description="Basic and acidic residues" evidence="4">
    <location>
        <begin position="13"/>
        <end position="29"/>
    </location>
</feature>
<feature type="domain" description="LRRCT" evidence="6">
    <location>
        <begin position="240"/>
        <end position="292"/>
    </location>
</feature>
<dbReference type="PANTHER" id="PTHR24364:SF18">
    <property type="entry name" value="LP06937P"/>
    <property type="match status" value="1"/>
</dbReference>
<dbReference type="AlphaFoldDB" id="A0A6A4WNN3"/>
<keyword evidence="5" id="KW-1133">Transmembrane helix</keyword>
<gene>
    <name evidence="7" type="primary">slt-1</name>
    <name evidence="7" type="ORF">FJT64_023890</name>
</gene>
<evidence type="ECO:0000256" key="4">
    <source>
        <dbReference type="SAM" id="MobiDB-lite"/>
    </source>
</evidence>
<keyword evidence="8" id="KW-1185">Reference proteome</keyword>
<dbReference type="EMBL" id="VIIS01000861">
    <property type="protein sequence ID" value="KAF0304252.1"/>
    <property type="molecule type" value="Genomic_DNA"/>
</dbReference>
<dbReference type="PANTHER" id="PTHR24364">
    <property type="entry name" value="LP06937P"/>
    <property type="match status" value="1"/>
</dbReference>
<dbReference type="InterPro" id="IPR052286">
    <property type="entry name" value="Wnt_signaling_inhibitor"/>
</dbReference>
<evidence type="ECO:0000313" key="7">
    <source>
        <dbReference type="EMBL" id="KAF0304252.1"/>
    </source>
</evidence>
<proteinExistence type="predicted"/>
<dbReference type="SMART" id="SM00082">
    <property type="entry name" value="LRRCT"/>
    <property type="match status" value="1"/>
</dbReference>
<comment type="caution">
    <text evidence="7">The sequence shown here is derived from an EMBL/GenBank/DDBJ whole genome shotgun (WGS) entry which is preliminary data.</text>
</comment>
<organism evidence="7 8">
    <name type="scientific">Amphibalanus amphitrite</name>
    <name type="common">Striped barnacle</name>
    <name type="synonym">Balanus amphitrite</name>
    <dbReference type="NCBI Taxonomy" id="1232801"/>
    <lineage>
        <taxon>Eukaryota</taxon>
        <taxon>Metazoa</taxon>
        <taxon>Ecdysozoa</taxon>
        <taxon>Arthropoda</taxon>
        <taxon>Crustacea</taxon>
        <taxon>Multicrustacea</taxon>
        <taxon>Cirripedia</taxon>
        <taxon>Thoracica</taxon>
        <taxon>Thoracicalcarea</taxon>
        <taxon>Balanomorpha</taxon>
        <taxon>Balanoidea</taxon>
        <taxon>Balanidae</taxon>
        <taxon>Amphibalaninae</taxon>
        <taxon>Amphibalanus</taxon>
    </lineage>
</organism>
<feature type="compositionally biased region" description="Acidic residues" evidence="4">
    <location>
        <begin position="42"/>
        <end position="52"/>
    </location>
</feature>
<name>A0A6A4WNN3_AMPAM</name>
<dbReference type="InterPro" id="IPR032675">
    <property type="entry name" value="LRR_dom_sf"/>
</dbReference>
<dbReference type="SUPFAM" id="SSF52058">
    <property type="entry name" value="L domain-like"/>
    <property type="match status" value="1"/>
</dbReference>
<keyword evidence="2" id="KW-0732">Signal</keyword>
<keyword evidence="3" id="KW-0677">Repeat</keyword>
<dbReference type="Gene3D" id="3.80.10.10">
    <property type="entry name" value="Ribonuclease Inhibitor"/>
    <property type="match status" value="2"/>
</dbReference>
<evidence type="ECO:0000256" key="3">
    <source>
        <dbReference type="ARBA" id="ARBA00022737"/>
    </source>
</evidence>
<keyword evidence="5" id="KW-0812">Transmembrane</keyword>
<evidence type="ECO:0000256" key="1">
    <source>
        <dbReference type="ARBA" id="ARBA00022614"/>
    </source>
</evidence>
<evidence type="ECO:0000256" key="2">
    <source>
        <dbReference type="ARBA" id="ARBA00022729"/>
    </source>
</evidence>
<sequence>MLPPALGKISKKPTSDKKNILRSYTKETSTKTTAGSTIKFDDTDEDDDDYLDDEDYDEDYYDDDYDYLDDDTVYDTDHTGCPTPFLARCQCGDMNHLGEIKFVVNCTNTGFTNASMLGALPDDTEVLIFTGNFLEVLPTNVFGTMAKFEDLEYIDMSNNGIKEIKGKSFHRVSNVKTLILNHNDLYIVEKKHHPRVFSNFDNLEALHLTNAFTEKVDSKWYMLDQMVVKNPSFSVKLIGNPFVCDCDIRPFYQWMRTTRVELLRSADYRCFEGRPASNENLPILELQTTECEPAPAARTSASSVVLGILVFVMCVLLVVVLYMHRHRLVQRAKRLQPHMQVAIRNLKRSRQYANIQHEDAPEVEV</sequence>
<dbReference type="GO" id="GO:0016020">
    <property type="term" value="C:membrane"/>
    <property type="evidence" value="ECO:0007669"/>
    <property type="project" value="TreeGrafter"/>
</dbReference>
<accession>A0A6A4WNN3</accession>
<reference evidence="7 8" key="1">
    <citation type="submission" date="2019-07" db="EMBL/GenBank/DDBJ databases">
        <title>Draft genome assembly of a fouling barnacle, Amphibalanus amphitrite (Darwin, 1854): The first reference genome for Thecostraca.</title>
        <authorList>
            <person name="Kim W."/>
        </authorList>
    </citation>
    <scope>NUCLEOTIDE SEQUENCE [LARGE SCALE GENOMIC DNA]</scope>
    <source>
        <strain evidence="7">SNU_AA5</strain>
        <tissue evidence="7">Soma without cirri and trophi</tissue>
    </source>
</reference>
<keyword evidence="1" id="KW-0433">Leucine-rich repeat</keyword>
<dbReference type="Pfam" id="PF13855">
    <property type="entry name" value="LRR_8"/>
    <property type="match status" value="1"/>
</dbReference>
<evidence type="ECO:0000313" key="8">
    <source>
        <dbReference type="Proteomes" id="UP000440578"/>
    </source>
</evidence>
<feature type="region of interest" description="Disordered" evidence="4">
    <location>
        <begin position="1"/>
        <end position="52"/>
    </location>
</feature>